<gene>
    <name evidence="5" type="ORF">WJX84_000329</name>
</gene>
<keyword evidence="2" id="KW-0012">Acyltransferase</keyword>
<dbReference type="InterPro" id="IPR000182">
    <property type="entry name" value="GNAT_dom"/>
</dbReference>
<dbReference type="CDD" id="cd04301">
    <property type="entry name" value="NAT_SF"/>
    <property type="match status" value="1"/>
</dbReference>
<organism evidence="5 6">
    <name type="scientific">Apatococcus fuscideae</name>
    <dbReference type="NCBI Taxonomy" id="2026836"/>
    <lineage>
        <taxon>Eukaryota</taxon>
        <taxon>Viridiplantae</taxon>
        <taxon>Chlorophyta</taxon>
        <taxon>core chlorophytes</taxon>
        <taxon>Trebouxiophyceae</taxon>
        <taxon>Chlorellales</taxon>
        <taxon>Chlorellaceae</taxon>
        <taxon>Apatococcus</taxon>
    </lineage>
</organism>
<dbReference type="PROSITE" id="PS51186">
    <property type="entry name" value="GNAT"/>
    <property type="match status" value="1"/>
</dbReference>
<reference evidence="5 6" key="1">
    <citation type="journal article" date="2024" name="Nat. Commun.">
        <title>Phylogenomics reveals the evolutionary origins of lichenization in chlorophyte algae.</title>
        <authorList>
            <person name="Puginier C."/>
            <person name="Libourel C."/>
            <person name="Otte J."/>
            <person name="Skaloud P."/>
            <person name="Haon M."/>
            <person name="Grisel S."/>
            <person name="Petersen M."/>
            <person name="Berrin J.G."/>
            <person name="Delaux P.M."/>
            <person name="Dal Grande F."/>
            <person name="Keller J."/>
        </authorList>
    </citation>
    <scope>NUCLEOTIDE SEQUENCE [LARGE SCALE GENOMIC DNA]</scope>
    <source>
        <strain evidence="5 6">SAG 2523</strain>
    </source>
</reference>
<dbReference type="AlphaFoldDB" id="A0AAW1STI0"/>
<sequence length="198" mass="22286">MFRTCPNSLQASTARPAAVNPARLRLACRAAIVPVASQTAQSEGRAENRPSGLFVRPAHPDDTRHIVNLTRELAQETEDLHLPLQQVTDGVSTLINDPTKGRAYVIEADGRAVAQMQIIYEWSDWRNTNMWWITSVFVDSKYRRQGCFKQLYDHARQEAIKEGVAGIRVYTVNDNTAAADTYEAVGMECHHKVYQDDL</sequence>
<feature type="region of interest" description="Disordered" evidence="3">
    <location>
        <begin position="38"/>
        <end position="57"/>
    </location>
</feature>
<dbReference type="InterPro" id="IPR016181">
    <property type="entry name" value="Acyl_CoA_acyltransferase"/>
</dbReference>
<evidence type="ECO:0000313" key="6">
    <source>
        <dbReference type="Proteomes" id="UP001485043"/>
    </source>
</evidence>
<dbReference type="Gene3D" id="3.40.630.30">
    <property type="match status" value="1"/>
</dbReference>
<comment type="caution">
    <text evidence="5">The sequence shown here is derived from an EMBL/GenBank/DDBJ whole genome shotgun (WGS) entry which is preliminary data.</text>
</comment>
<evidence type="ECO:0000256" key="1">
    <source>
        <dbReference type="ARBA" id="ARBA00022679"/>
    </source>
</evidence>
<dbReference type="InterPro" id="IPR050832">
    <property type="entry name" value="Bact_Acetyltransf"/>
</dbReference>
<keyword evidence="1" id="KW-0808">Transferase</keyword>
<name>A0AAW1STI0_9CHLO</name>
<dbReference type="Pfam" id="PF00583">
    <property type="entry name" value="Acetyltransf_1"/>
    <property type="match status" value="1"/>
</dbReference>
<evidence type="ECO:0000256" key="2">
    <source>
        <dbReference type="ARBA" id="ARBA00023315"/>
    </source>
</evidence>
<dbReference type="GO" id="GO:0016747">
    <property type="term" value="F:acyltransferase activity, transferring groups other than amino-acyl groups"/>
    <property type="evidence" value="ECO:0007669"/>
    <property type="project" value="InterPro"/>
</dbReference>
<keyword evidence="6" id="KW-1185">Reference proteome</keyword>
<feature type="domain" description="N-acetyltransferase" evidence="4">
    <location>
        <begin position="53"/>
        <end position="198"/>
    </location>
</feature>
<dbReference type="PANTHER" id="PTHR43877">
    <property type="entry name" value="AMINOALKYLPHOSPHONATE N-ACETYLTRANSFERASE-RELATED-RELATED"/>
    <property type="match status" value="1"/>
</dbReference>
<protein>
    <recommendedName>
        <fullName evidence="4">N-acetyltransferase domain-containing protein</fullName>
    </recommendedName>
</protein>
<evidence type="ECO:0000256" key="3">
    <source>
        <dbReference type="SAM" id="MobiDB-lite"/>
    </source>
</evidence>
<dbReference type="SUPFAM" id="SSF55729">
    <property type="entry name" value="Acyl-CoA N-acyltransferases (Nat)"/>
    <property type="match status" value="1"/>
</dbReference>
<evidence type="ECO:0000259" key="4">
    <source>
        <dbReference type="PROSITE" id="PS51186"/>
    </source>
</evidence>
<dbReference type="Proteomes" id="UP001485043">
    <property type="component" value="Unassembled WGS sequence"/>
</dbReference>
<proteinExistence type="predicted"/>
<evidence type="ECO:0000313" key="5">
    <source>
        <dbReference type="EMBL" id="KAK9859314.1"/>
    </source>
</evidence>
<dbReference type="PANTHER" id="PTHR43877:SF8">
    <property type="entry name" value="N-ACETYLGLUTAMATE SYNTHASE-RELATED"/>
    <property type="match status" value="1"/>
</dbReference>
<dbReference type="EMBL" id="JALJOV010000890">
    <property type="protein sequence ID" value="KAK9859314.1"/>
    <property type="molecule type" value="Genomic_DNA"/>
</dbReference>
<accession>A0AAW1STI0</accession>